<sequence>MGRKVEKEEDNWYGVIDPKRRKQIQDRLAQRARRRRLAEQAAQKNDPETTDEISSVTVSRKKDVKKRTRPEKDSNTKNTTSSKPQLTSLTTTKATPLPRDDIHLHPPTLTIYSALFHNGSYLNLTCSTSYALSPTPPSFPHTPPSLRPTSTQLSTAHYRWIDRFPIPKLRDRMITWAAVFNAEEFLADLFDGVGGGSLVIRERGEELCGGGLGG</sequence>
<protein>
    <submittedName>
        <fullName evidence="2">Uncharacterized protein</fullName>
    </submittedName>
</protein>
<keyword evidence="3" id="KW-1185">Reference proteome</keyword>
<dbReference type="OMA" id="RMITWAA"/>
<dbReference type="PANTHER" id="PTHR38116">
    <property type="entry name" value="CHROMOSOME 7, WHOLE GENOME SHOTGUN SEQUENCE"/>
    <property type="match status" value="1"/>
</dbReference>
<accession>S3CMD1</accession>
<dbReference type="Proteomes" id="UP000016922">
    <property type="component" value="Unassembled WGS sequence"/>
</dbReference>
<proteinExistence type="predicted"/>
<dbReference type="KEGG" id="glz:GLAREA_02271"/>
<dbReference type="OrthoDB" id="2245989at2759"/>
<dbReference type="EMBL" id="KE145371">
    <property type="protein sequence ID" value="EPE26359.1"/>
    <property type="molecule type" value="Genomic_DNA"/>
</dbReference>
<gene>
    <name evidence="2" type="ORF">GLAREA_02271</name>
</gene>
<feature type="compositionally biased region" description="Polar residues" evidence="1">
    <location>
        <begin position="76"/>
        <end position="94"/>
    </location>
</feature>
<dbReference type="AlphaFoldDB" id="S3CMD1"/>
<reference evidence="2 3" key="1">
    <citation type="journal article" date="2013" name="BMC Genomics">
        <title>Genomics-driven discovery of the pneumocandin biosynthetic gene cluster in the fungus Glarea lozoyensis.</title>
        <authorList>
            <person name="Chen L."/>
            <person name="Yue Q."/>
            <person name="Zhang X."/>
            <person name="Xiang M."/>
            <person name="Wang C."/>
            <person name="Li S."/>
            <person name="Che Y."/>
            <person name="Ortiz-Lopez F.J."/>
            <person name="Bills G.F."/>
            <person name="Liu X."/>
            <person name="An Z."/>
        </authorList>
    </citation>
    <scope>NUCLEOTIDE SEQUENCE [LARGE SCALE GENOMIC DNA]</scope>
    <source>
        <strain evidence="3">ATCC 20868 / MF5171</strain>
    </source>
</reference>
<dbReference type="Pfam" id="PF11905">
    <property type="entry name" value="DUF3425"/>
    <property type="match status" value="1"/>
</dbReference>
<name>S3CMD1_GLAL2</name>
<dbReference type="PANTHER" id="PTHR38116:SF9">
    <property type="entry name" value="BZIP DOMAIN-CONTAINING PROTEIN"/>
    <property type="match status" value="1"/>
</dbReference>
<evidence type="ECO:0000313" key="3">
    <source>
        <dbReference type="Proteomes" id="UP000016922"/>
    </source>
</evidence>
<evidence type="ECO:0000313" key="2">
    <source>
        <dbReference type="EMBL" id="EPE26359.1"/>
    </source>
</evidence>
<dbReference type="InterPro" id="IPR021833">
    <property type="entry name" value="DUF3425"/>
</dbReference>
<dbReference type="eggNOG" id="ENOG502T39D">
    <property type="taxonomic scope" value="Eukaryota"/>
</dbReference>
<dbReference type="GeneID" id="19461329"/>
<organism evidence="2 3">
    <name type="scientific">Glarea lozoyensis (strain ATCC 20868 / MF5171)</name>
    <dbReference type="NCBI Taxonomy" id="1116229"/>
    <lineage>
        <taxon>Eukaryota</taxon>
        <taxon>Fungi</taxon>
        <taxon>Dikarya</taxon>
        <taxon>Ascomycota</taxon>
        <taxon>Pezizomycotina</taxon>
        <taxon>Leotiomycetes</taxon>
        <taxon>Helotiales</taxon>
        <taxon>Helotiaceae</taxon>
        <taxon>Glarea</taxon>
    </lineage>
</organism>
<feature type="region of interest" description="Disordered" evidence="1">
    <location>
        <begin position="1"/>
        <end position="101"/>
    </location>
</feature>
<evidence type="ECO:0000256" key="1">
    <source>
        <dbReference type="SAM" id="MobiDB-lite"/>
    </source>
</evidence>
<dbReference type="RefSeq" id="XP_008087678.1">
    <property type="nucleotide sequence ID" value="XM_008089487.1"/>
</dbReference>
<dbReference type="HOGENOM" id="CLU_033726_1_0_1"/>